<dbReference type="RefSeq" id="WP_072660051.1">
    <property type="nucleotide sequence ID" value="NZ_BDFD01000014.1"/>
</dbReference>
<accession>A0A1L8CPC8</accession>
<gene>
    <name evidence="2" type="ORF">MMIC_P1717</name>
</gene>
<sequence length="217" mass="24054">MSSRFNPQITYYNPQKKAESLFSIFLVGLFFPRRMFTGLPQAEGFKDSAVLLACYLAVPSILMTTTFGAVASSLAPNFFVGVLIFISILPISLAIGVSSSWLWAKYLSWTLSRLSGRVISTESVFQVCAYSGPPFVIAWGPYLGPVMALWNLLLNWKGLKHHCGVGYGLSFLAMFSGITLLALIMLVIFSVLFLLLPQNVNMLLESVEFIMSQRGWI</sequence>
<organism evidence="2 3">
    <name type="scientific">Mariprofundus micogutta</name>
    <dbReference type="NCBI Taxonomy" id="1921010"/>
    <lineage>
        <taxon>Bacteria</taxon>
        <taxon>Pseudomonadati</taxon>
        <taxon>Pseudomonadota</taxon>
        <taxon>Candidatius Mariprofundia</taxon>
        <taxon>Mariprofundales</taxon>
        <taxon>Mariprofundaceae</taxon>
        <taxon>Mariprofundus</taxon>
    </lineage>
</organism>
<dbReference type="OrthoDB" id="5293103at2"/>
<proteinExistence type="predicted"/>
<feature type="transmembrane region" description="Helical" evidence="1">
    <location>
        <begin position="164"/>
        <end position="196"/>
    </location>
</feature>
<name>A0A1L8CPC8_9PROT</name>
<feature type="transmembrane region" description="Helical" evidence="1">
    <location>
        <begin position="20"/>
        <end position="36"/>
    </location>
</feature>
<comment type="caution">
    <text evidence="2">The sequence shown here is derived from an EMBL/GenBank/DDBJ whole genome shotgun (WGS) entry which is preliminary data.</text>
</comment>
<dbReference type="AlphaFoldDB" id="A0A1L8CPC8"/>
<evidence type="ECO:0000256" key="1">
    <source>
        <dbReference type="SAM" id="Phobius"/>
    </source>
</evidence>
<reference evidence="2 3" key="1">
    <citation type="journal article" date="2017" name="Arch. Microbiol.">
        <title>Mariprofundus micogutta sp. nov., a novel iron-oxidizing zetaproteobacterium isolated from a deep-sea hydrothermal field at the Bayonnaise knoll of the Izu-Ogasawara arc, and a description of Mariprofundales ord. nov. and Zetaproteobacteria classis nov.</title>
        <authorList>
            <person name="Makita H."/>
            <person name="Tanaka E."/>
            <person name="Mitsunobu S."/>
            <person name="Miyazaki M."/>
            <person name="Nunoura T."/>
            <person name="Uematsu K."/>
            <person name="Takaki Y."/>
            <person name="Nishi S."/>
            <person name="Shimamura S."/>
            <person name="Takai K."/>
        </authorList>
    </citation>
    <scope>NUCLEOTIDE SEQUENCE [LARGE SCALE GENOMIC DNA]</scope>
    <source>
        <strain evidence="2 3">ET2</strain>
    </source>
</reference>
<keyword evidence="3" id="KW-1185">Reference proteome</keyword>
<evidence type="ECO:0000313" key="3">
    <source>
        <dbReference type="Proteomes" id="UP000231632"/>
    </source>
</evidence>
<feature type="transmembrane region" description="Helical" evidence="1">
    <location>
        <begin position="78"/>
        <end position="103"/>
    </location>
</feature>
<feature type="transmembrane region" description="Helical" evidence="1">
    <location>
        <begin position="48"/>
        <end position="72"/>
    </location>
</feature>
<dbReference type="STRING" id="1921010.MMIC_P1717"/>
<protein>
    <recommendedName>
        <fullName evidence="4">Yip1 domain protein</fullName>
    </recommendedName>
</protein>
<evidence type="ECO:0008006" key="4">
    <source>
        <dbReference type="Google" id="ProtNLM"/>
    </source>
</evidence>
<keyword evidence="1" id="KW-1133">Transmembrane helix</keyword>
<keyword evidence="1" id="KW-0472">Membrane</keyword>
<keyword evidence="1" id="KW-0812">Transmembrane</keyword>
<dbReference type="EMBL" id="BDFD01000014">
    <property type="protein sequence ID" value="GAV20744.1"/>
    <property type="molecule type" value="Genomic_DNA"/>
</dbReference>
<evidence type="ECO:0000313" key="2">
    <source>
        <dbReference type="EMBL" id="GAV20744.1"/>
    </source>
</evidence>
<dbReference type="Proteomes" id="UP000231632">
    <property type="component" value="Unassembled WGS sequence"/>
</dbReference>